<dbReference type="PROSITE" id="PS51000">
    <property type="entry name" value="HTH_DEOR_2"/>
    <property type="match status" value="1"/>
</dbReference>
<dbReference type="Pfam" id="PF08220">
    <property type="entry name" value="HTH_DeoR"/>
    <property type="match status" value="1"/>
</dbReference>
<keyword evidence="1" id="KW-0805">Transcription regulation</keyword>
<dbReference type="GO" id="GO:0003700">
    <property type="term" value="F:DNA-binding transcription factor activity"/>
    <property type="evidence" value="ECO:0007669"/>
    <property type="project" value="InterPro"/>
</dbReference>
<name>A0A0Q3WZU4_9BACI</name>
<dbReference type="InterPro" id="IPR036390">
    <property type="entry name" value="WH_DNA-bd_sf"/>
</dbReference>
<protein>
    <recommendedName>
        <fullName evidence="3">HTH deoR-type domain-containing protein</fullName>
    </recommendedName>
</protein>
<evidence type="ECO:0000256" key="2">
    <source>
        <dbReference type="ARBA" id="ARBA00023163"/>
    </source>
</evidence>
<dbReference type="SUPFAM" id="SSF46785">
    <property type="entry name" value="Winged helix' DNA-binding domain"/>
    <property type="match status" value="1"/>
</dbReference>
<dbReference type="InterPro" id="IPR050313">
    <property type="entry name" value="Carb_Metab_HTH_regulators"/>
</dbReference>
<dbReference type="InterPro" id="IPR014036">
    <property type="entry name" value="DeoR-like_C"/>
</dbReference>
<dbReference type="Proteomes" id="UP000051888">
    <property type="component" value="Unassembled WGS sequence"/>
</dbReference>
<dbReference type="SMART" id="SM01134">
    <property type="entry name" value="DeoRC"/>
    <property type="match status" value="1"/>
</dbReference>
<sequence>MLAEERRHKILDIIEKEGRVIAKDLADMFEISIDSIRRDLTIMEEQGLLQKTYGGAILNNPTPKVRTLPQPESTRYGLGAAHQNAISKFAASFIHVHDTVFIGGAGIQFGMLKYLPSDFPYTVITNSIKIAEVIRKRENITSYLIGGKLRAESAGSMIDTLAIEMVRKFTLDISFLTGGGIDSLGISTATPEGAAFTHAVSQVSRKNICLAPHEKIGHRMFVMSVPIEEIDLMITDQGAPELPIQEIKRKHVKVVFAEEKETECVNDEMA</sequence>
<dbReference type="SMART" id="SM00420">
    <property type="entry name" value="HTH_DEOR"/>
    <property type="match status" value="1"/>
</dbReference>
<comment type="caution">
    <text evidence="4">The sequence shown here is derived from an EMBL/GenBank/DDBJ whole genome shotgun (WGS) entry which is preliminary data.</text>
</comment>
<evidence type="ECO:0000313" key="5">
    <source>
        <dbReference type="Proteomes" id="UP000051888"/>
    </source>
</evidence>
<organism evidence="4 5">
    <name type="scientific">Heyndrickxia shackletonii</name>
    <dbReference type="NCBI Taxonomy" id="157838"/>
    <lineage>
        <taxon>Bacteria</taxon>
        <taxon>Bacillati</taxon>
        <taxon>Bacillota</taxon>
        <taxon>Bacilli</taxon>
        <taxon>Bacillales</taxon>
        <taxon>Bacillaceae</taxon>
        <taxon>Heyndrickxia</taxon>
    </lineage>
</organism>
<dbReference type="EMBL" id="LJJC01000004">
    <property type="protein sequence ID" value="KQL54434.1"/>
    <property type="molecule type" value="Genomic_DNA"/>
</dbReference>
<reference evidence="4 5" key="1">
    <citation type="submission" date="2015-09" db="EMBL/GenBank/DDBJ databases">
        <title>Genome sequencing project for genomic taxonomy and phylogenomics of Bacillus-like bacteria.</title>
        <authorList>
            <person name="Liu B."/>
            <person name="Wang J."/>
            <person name="Zhu Y."/>
            <person name="Liu G."/>
            <person name="Chen Q."/>
            <person name="Chen Z."/>
            <person name="Lan J."/>
            <person name="Che J."/>
            <person name="Ge C."/>
            <person name="Shi H."/>
            <person name="Pan Z."/>
            <person name="Liu X."/>
        </authorList>
    </citation>
    <scope>NUCLEOTIDE SEQUENCE [LARGE SCALE GENOMIC DNA]</scope>
    <source>
        <strain evidence="4 5">LMG 18435</strain>
    </source>
</reference>
<dbReference type="RefSeq" id="WP_055740205.1">
    <property type="nucleotide sequence ID" value="NZ_JAAIWL010000008.1"/>
</dbReference>
<dbReference type="AlphaFoldDB" id="A0A0Q3WZU4"/>
<accession>A0A0Q3WZU4</accession>
<dbReference type="InterPro" id="IPR001034">
    <property type="entry name" value="DeoR_HTH"/>
</dbReference>
<dbReference type="STRING" id="157838.AN964_13645"/>
<proteinExistence type="predicted"/>
<dbReference type="Gene3D" id="1.10.10.10">
    <property type="entry name" value="Winged helix-like DNA-binding domain superfamily/Winged helix DNA-binding domain"/>
    <property type="match status" value="1"/>
</dbReference>
<gene>
    <name evidence="4" type="ORF">AN964_13645</name>
</gene>
<dbReference type="SUPFAM" id="SSF100950">
    <property type="entry name" value="NagB/RpiA/CoA transferase-like"/>
    <property type="match status" value="1"/>
</dbReference>
<dbReference type="PANTHER" id="PTHR30363:SF51">
    <property type="entry name" value="HTH-TYPE TRANSCRIPTIONAL REPRESSOR GLCR"/>
    <property type="match status" value="1"/>
</dbReference>
<dbReference type="Pfam" id="PF00455">
    <property type="entry name" value="DeoRC"/>
    <property type="match status" value="1"/>
</dbReference>
<dbReference type="PATRIC" id="fig|157838.3.peg.3032"/>
<feature type="domain" description="HTH deoR-type" evidence="3">
    <location>
        <begin position="3"/>
        <end position="58"/>
    </location>
</feature>
<dbReference type="PANTHER" id="PTHR30363">
    <property type="entry name" value="HTH-TYPE TRANSCRIPTIONAL REGULATOR SRLR-RELATED"/>
    <property type="match status" value="1"/>
</dbReference>
<evidence type="ECO:0000259" key="3">
    <source>
        <dbReference type="PROSITE" id="PS51000"/>
    </source>
</evidence>
<keyword evidence="5" id="KW-1185">Reference proteome</keyword>
<dbReference type="InterPro" id="IPR036388">
    <property type="entry name" value="WH-like_DNA-bd_sf"/>
</dbReference>
<evidence type="ECO:0000256" key="1">
    <source>
        <dbReference type="ARBA" id="ARBA00023015"/>
    </source>
</evidence>
<dbReference type="InterPro" id="IPR037171">
    <property type="entry name" value="NagB/RpiA_transferase-like"/>
</dbReference>
<dbReference type="OrthoDB" id="9798651at2"/>
<keyword evidence="2" id="KW-0804">Transcription</keyword>
<dbReference type="PRINTS" id="PR00037">
    <property type="entry name" value="HTHLACR"/>
</dbReference>
<evidence type="ECO:0000313" key="4">
    <source>
        <dbReference type="EMBL" id="KQL54434.1"/>
    </source>
</evidence>